<name>A0ABR3LS54_9TELE</name>
<sequence>MKHPPFTGAQPSPSCRCIYVQRAALNQSTSRSNQLLVHIFTSVTLQRPTAYCLPMGLKVLSDKTGQQHNAVSQ</sequence>
<keyword evidence="2" id="KW-1185">Reference proteome</keyword>
<reference evidence="1 2" key="1">
    <citation type="submission" date="2023-09" db="EMBL/GenBank/DDBJ databases">
        <authorList>
            <person name="Wang M."/>
        </authorList>
    </citation>
    <scope>NUCLEOTIDE SEQUENCE [LARGE SCALE GENOMIC DNA]</scope>
    <source>
        <strain evidence="1">GT-2023</strain>
        <tissue evidence="1">Liver</tissue>
    </source>
</reference>
<evidence type="ECO:0000313" key="1">
    <source>
        <dbReference type="EMBL" id="KAL1255710.1"/>
    </source>
</evidence>
<organism evidence="1 2">
    <name type="scientific">Cirrhinus molitorella</name>
    <name type="common">mud carp</name>
    <dbReference type="NCBI Taxonomy" id="172907"/>
    <lineage>
        <taxon>Eukaryota</taxon>
        <taxon>Metazoa</taxon>
        <taxon>Chordata</taxon>
        <taxon>Craniata</taxon>
        <taxon>Vertebrata</taxon>
        <taxon>Euteleostomi</taxon>
        <taxon>Actinopterygii</taxon>
        <taxon>Neopterygii</taxon>
        <taxon>Teleostei</taxon>
        <taxon>Ostariophysi</taxon>
        <taxon>Cypriniformes</taxon>
        <taxon>Cyprinidae</taxon>
        <taxon>Labeoninae</taxon>
        <taxon>Labeonini</taxon>
        <taxon>Cirrhinus</taxon>
    </lineage>
</organism>
<accession>A0ABR3LS54</accession>
<proteinExistence type="predicted"/>
<dbReference type="Proteomes" id="UP001558613">
    <property type="component" value="Unassembled WGS sequence"/>
</dbReference>
<evidence type="ECO:0000313" key="2">
    <source>
        <dbReference type="Proteomes" id="UP001558613"/>
    </source>
</evidence>
<protein>
    <submittedName>
        <fullName evidence="1">Uncharacterized protein</fullName>
    </submittedName>
</protein>
<comment type="caution">
    <text evidence="1">The sequence shown here is derived from an EMBL/GenBank/DDBJ whole genome shotgun (WGS) entry which is preliminary data.</text>
</comment>
<dbReference type="EMBL" id="JAYMGO010000019">
    <property type="protein sequence ID" value="KAL1255710.1"/>
    <property type="molecule type" value="Genomic_DNA"/>
</dbReference>
<gene>
    <name evidence="1" type="ORF">QQF64_013771</name>
</gene>